<feature type="transmembrane region" description="Helical" evidence="2">
    <location>
        <begin position="12"/>
        <end position="38"/>
    </location>
</feature>
<gene>
    <name evidence="3" type="ORF">V1264_017763</name>
</gene>
<keyword evidence="4" id="KW-1185">Reference proteome</keyword>
<evidence type="ECO:0000256" key="2">
    <source>
        <dbReference type="SAM" id="Phobius"/>
    </source>
</evidence>
<dbReference type="EMBL" id="JBAMIC010000007">
    <property type="protein sequence ID" value="KAK7106514.1"/>
    <property type="molecule type" value="Genomic_DNA"/>
</dbReference>
<dbReference type="Proteomes" id="UP001374579">
    <property type="component" value="Unassembled WGS sequence"/>
</dbReference>
<organism evidence="3 4">
    <name type="scientific">Littorina saxatilis</name>
    <dbReference type="NCBI Taxonomy" id="31220"/>
    <lineage>
        <taxon>Eukaryota</taxon>
        <taxon>Metazoa</taxon>
        <taxon>Spiralia</taxon>
        <taxon>Lophotrochozoa</taxon>
        <taxon>Mollusca</taxon>
        <taxon>Gastropoda</taxon>
        <taxon>Caenogastropoda</taxon>
        <taxon>Littorinimorpha</taxon>
        <taxon>Littorinoidea</taxon>
        <taxon>Littorinidae</taxon>
        <taxon>Littorina</taxon>
    </lineage>
</organism>
<dbReference type="AlphaFoldDB" id="A0AAN9BJW2"/>
<keyword evidence="2" id="KW-1133">Transmembrane helix</keyword>
<name>A0AAN9BJW2_9CAEN</name>
<keyword evidence="2" id="KW-0812">Transmembrane</keyword>
<reference evidence="3 4" key="1">
    <citation type="submission" date="2024-02" db="EMBL/GenBank/DDBJ databases">
        <title>Chromosome-scale genome assembly of the rough periwinkle Littorina saxatilis.</title>
        <authorList>
            <person name="De Jode A."/>
            <person name="Faria R."/>
            <person name="Formenti G."/>
            <person name="Sims Y."/>
            <person name="Smith T.P."/>
            <person name="Tracey A."/>
            <person name="Wood J.M.D."/>
            <person name="Zagrodzka Z.B."/>
            <person name="Johannesson K."/>
            <person name="Butlin R.K."/>
            <person name="Leder E.H."/>
        </authorList>
    </citation>
    <scope>NUCLEOTIDE SEQUENCE [LARGE SCALE GENOMIC DNA]</scope>
    <source>
        <strain evidence="3">Snail1</strain>
        <tissue evidence="3">Muscle</tissue>
    </source>
</reference>
<feature type="compositionally biased region" description="Basic and acidic residues" evidence="1">
    <location>
        <begin position="180"/>
        <end position="197"/>
    </location>
</feature>
<feature type="region of interest" description="Disordered" evidence="1">
    <location>
        <begin position="164"/>
        <end position="197"/>
    </location>
</feature>
<comment type="caution">
    <text evidence="3">The sequence shown here is derived from an EMBL/GenBank/DDBJ whole genome shotgun (WGS) entry which is preliminary data.</text>
</comment>
<sequence length="197" mass="21171">MTADGDENKDVTVVAVAGGVGCVAFVAVVVVVIVVIVCKCRDTTYDKPRRRRQPSHLYLDLHHGTNTASAPSQQILSGDLNNTALSLDADYLTPVCATVSASDAVPDYIEIIGEDPACEHSATYVNHPPAPDSDYLTPVRATVSASDAVPDYIEIMGEDPACEHSATYVNHPPAPDSEQDENHYYSQARDDVSTRKN</sequence>
<evidence type="ECO:0000313" key="4">
    <source>
        <dbReference type="Proteomes" id="UP001374579"/>
    </source>
</evidence>
<accession>A0AAN9BJW2</accession>
<proteinExistence type="predicted"/>
<evidence type="ECO:0000256" key="1">
    <source>
        <dbReference type="SAM" id="MobiDB-lite"/>
    </source>
</evidence>
<evidence type="ECO:0000313" key="3">
    <source>
        <dbReference type="EMBL" id="KAK7106514.1"/>
    </source>
</evidence>
<keyword evidence="2" id="KW-0472">Membrane</keyword>
<protein>
    <submittedName>
        <fullName evidence="3">Uncharacterized protein</fullName>
    </submittedName>
</protein>